<feature type="compositionally biased region" description="Polar residues" evidence="1">
    <location>
        <begin position="2144"/>
        <end position="2158"/>
    </location>
</feature>
<feature type="compositionally biased region" description="Basic and acidic residues" evidence="1">
    <location>
        <begin position="3027"/>
        <end position="3048"/>
    </location>
</feature>
<feature type="region of interest" description="Disordered" evidence="1">
    <location>
        <begin position="1270"/>
        <end position="1293"/>
    </location>
</feature>
<feature type="region of interest" description="Disordered" evidence="1">
    <location>
        <begin position="3027"/>
        <end position="3067"/>
    </location>
</feature>
<feature type="region of interest" description="Disordered" evidence="1">
    <location>
        <begin position="513"/>
        <end position="539"/>
    </location>
</feature>
<feature type="region of interest" description="Disordered" evidence="1">
    <location>
        <begin position="2144"/>
        <end position="2170"/>
    </location>
</feature>
<feature type="region of interest" description="Disordered" evidence="1">
    <location>
        <begin position="1792"/>
        <end position="1811"/>
    </location>
</feature>
<dbReference type="Proteomes" id="UP001438707">
    <property type="component" value="Unassembled WGS sequence"/>
</dbReference>
<feature type="region of interest" description="Disordered" evidence="1">
    <location>
        <begin position="989"/>
        <end position="1019"/>
    </location>
</feature>
<feature type="compositionally biased region" description="Polar residues" evidence="1">
    <location>
        <begin position="1270"/>
        <end position="1290"/>
    </location>
</feature>
<feature type="compositionally biased region" description="Basic residues" evidence="1">
    <location>
        <begin position="968"/>
        <end position="979"/>
    </location>
</feature>
<feature type="region of interest" description="Disordered" evidence="1">
    <location>
        <begin position="2686"/>
        <end position="2728"/>
    </location>
</feature>
<feature type="region of interest" description="Disordered" evidence="1">
    <location>
        <begin position="1087"/>
        <end position="1188"/>
    </location>
</feature>
<name>A0AAW1REE4_9CHLO</name>
<evidence type="ECO:0000256" key="1">
    <source>
        <dbReference type="SAM" id="MobiDB-lite"/>
    </source>
</evidence>
<keyword evidence="3" id="KW-1185">Reference proteome</keyword>
<feature type="compositionally biased region" description="Polar residues" evidence="1">
    <location>
        <begin position="3089"/>
        <end position="3101"/>
    </location>
</feature>
<evidence type="ECO:0000313" key="2">
    <source>
        <dbReference type="EMBL" id="KAK9831572.1"/>
    </source>
</evidence>
<feature type="region of interest" description="Disordered" evidence="1">
    <location>
        <begin position="659"/>
        <end position="711"/>
    </location>
</feature>
<comment type="caution">
    <text evidence="2">The sequence shown here is derived from an EMBL/GenBank/DDBJ whole genome shotgun (WGS) entry which is preliminary data.</text>
</comment>
<feature type="region of interest" description="Disordered" evidence="1">
    <location>
        <begin position="3216"/>
        <end position="3238"/>
    </location>
</feature>
<feature type="region of interest" description="Disordered" evidence="1">
    <location>
        <begin position="1198"/>
        <end position="1217"/>
    </location>
</feature>
<feature type="region of interest" description="Disordered" evidence="1">
    <location>
        <begin position="961"/>
        <end position="980"/>
    </location>
</feature>
<feature type="compositionally biased region" description="Low complexity" evidence="1">
    <location>
        <begin position="244"/>
        <end position="263"/>
    </location>
</feature>
<proteinExistence type="predicted"/>
<feature type="region of interest" description="Disordered" evidence="1">
    <location>
        <begin position="1391"/>
        <end position="1413"/>
    </location>
</feature>
<feature type="region of interest" description="Disordered" evidence="1">
    <location>
        <begin position="1878"/>
        <end position="1910"/>
    </location>
</feature>
<feature type="compositionally biased region" description="Low complexity" evidence="1">
    <location>
        <begin position="1087"/>
        <end position="1096"/>
    </location>
</feature>
<feature type="region of interest" description="Disordered" evidence="1">
    <location>
        <begin position="1706"/>
        <end position="1786"/>
    </location>
</feature>
<feature type="compositionally biased region" description="Basic and acidic residues" evidence="1">
    <location>
        <begin position="2897"/>
        <end position="2918"/>
    </location>
</feature>
<organism evidence="2 3">
    <name type="scientific">Apatococcus lobatus</name>
    <dbReference type="NCBI Taxonomy" id="904363"/>
    <lineage>
        <taxon>Eukaryota</taxon>
        <taxon>Viridiplantae</taxon>
        <taxon>Chlorophyta</taxon>
        <taxon>core chlorophytes</taxon>
        <taxon>Trebouxiophyceae</taxon>
        <taxon>Chlorellales</taxon>
        <taxon>Chlorellaceae</taxon>
        <taxon>Apatococcus</taxon>
    </lineage>
</organism>
<accession>A0AAW1REE4</accession>
<dbReference type="EMBL" id="JALJOS010000013">
    <property type="protein sequence ID" value="KAK9831572.1"/>
    <property type="molecule type" value="Genomic_DNA"/>
</dbReference>
<evidence type="ECO:0000313" key="3">
    <source>
        <dbReference type="Proteomes" id="UP001438707"/>
    </source>
</evidence>
<feature type="compositionally biased region" description="Polar residues" evidence="1">
    <location>
        <begin position="2966"/>
        <end position="2983"/>
    </location>
</feature>
<feature type="compositionally biased region" description="Polar residues" evidence="1">
    <location>
        <begin position="1885"/>
        <end position="1901"/>
    </location>
</feature>
<feature type="region of interest" description="Disordered" evidence="1">
    <location>
        <begin position="1630"/>
        <end position="1671"/>
    </location>
</feature>
<feature type="region of interest" description="Disordered" evidence="1">
    <location>
        <begin position="1922"/>
        <end position="1968"/>
    </location>
</feature>
<feature type="compositionally biased region" description="Polar residues" evidence="1">
    <location>
        <begin position="1776"/>
        <end position="1786"/>
    </location>
</feature>
<feature type="region of interest" description="Disordered" evidence="1">
    <location>
        <begin position="2201"/>
        <end position="2263"/>
    </location>
</feature>
<feature type="region of interest" description="Disordered" evidence="1">
    <location>
        <begin position="3082"/>
        <end position="3202"/>
    </location>
</feature>
<feature type="compositionally biased region" description="Polar residues" evidence="1">
    <location>
        <begin position="663"/>
        <end position="672"/>
    </location>
</feature>
<feature type="compositionally biased region" description="Polar residues" evidence="1">
    <location>
        <begin position="1630"/>
        <end position="1662"/>
    </location>
</feature>
<feature type="region of interest" description="Disordered" evidence="1">
    <location>
        <begin position="2295"/>
        <end position="2315"/>
    </location>
</feature>
<feature type="region of interest" description="Disordered" evidence="1">
    <location>
        <begin position="2887"/>
        <end position="2997"/>
    </location>
</feature>
<feature type="region of interest" description="Disordered" evidence="1">
    <location>
        <begin position="2584"/>
        <end position="2612"/>
    </location>
</feature>
<feature type="compositionally biased region" description="Low complexity" evidence="1">
    <location>
        <begin position="1206"/>
        <end position="1215"/>
    </location>
</feature>
<feature type="region of interest" description="Disordered" evidence="1">
    <location>
        <begin position="2494"/>
        <end position="2514"/>
    </location>
</feature>
<feature type="compositionally biased region" description="Low complexity" evidence="1">
    <location>
        <begin position="1735"/>
        <end position="1770"/>
    </location>
</feature>
<feature type="compositionally biased region" description="Low complexity" evidence="1">
    <location>
        <begin position="3135"/>
        <end position="3153"/>
    </location>
</feature>
<protein>
    <submittedName>
        <fullName evidence="2">Uncharacterized protein</fullName>
    </submittedName>
</protein>
<gene>
    <name evidence="2" type="ORF">WJX74_000666</name>
</gene>
<sequence length="3238" mass="336174">MEALPGDELSTKLQDPDPVAVLEAACCSEILLQLGDLAALTKRASTVFRELDEQETKLRARVASAKSRSAKLTTKVPNLEDAFGELQAFVTMVLQTSLQASPSQDTGPEIQTDLDAALESIGNDLDASEAQHREVQRLMSFSNRLADLAGSTPTELQQLQALEAHSAPDMGTIPEATGVEELENDGIASAPTALPQAVTAEVEAEPSEDDASAQLAALERELELELQPAGNSVASLRSASAIPSSATGSHTAAAHETATSSSETNLQASVAGMEPDANSIAAANPARAWPLSAALARHRWRALLSRRTKTLPSGSTQPAAIADADAAIADDPPGTIIAAGLEAAGDESTSLAAPAAVEAAASLGQPGDTDKPMASAQLSADAMGHDLQDYHVMASRTAQPAADTIGNPLQVDFVNGPAGAALTTQAATESSEHAGGSLVPAPVSIPTADDEQPATVAGSEQAVKRKFSFRNSLKEAVAVPAVLRQMRKDRLKQRDTSAQAARLMQATSYTALEAAPVSPDKPLGSIQESDTEADEEATQASLLGSHMTSAPLLSTPVAATSQSHTNPIDCSSAPQLNSLAAADAQPDLAVDVLTSPAFSTPVKGSSTLPFTTSAAAVSQQNADAAALTRQDLITPMKGATAADLADDSASENPETWLMGASSIGGTANSQDALSVPPSPLANAVPADHDMMQFSPSTMDPDTPFAAAPAGAQRPIGEAVVTKDSGITHAHGDTCDTAPAGISRLPSVRDRIALLDKHVPLTGQHHSQRQRSPERLASPMSLRVITENIDEEMLIGAHHGEQERSPKKSSAAQLLVTDESKEVVLVGSHHLSRQPPSLFRQHQQAIDVQTQELVLLGTHHAEPQRSPASPMPPVAGLGFKDGDIADRTANEAFPGPDQSDSLMENTNEPAPAITAMPADGSLLHLQPAAPATEQDALPHDLVDKHQEDTPYQAALVGPAGSSMLVGQNHGKRQKWPRKAPKWLQRVVSLSRPGSPISTGVDAPTATSDSQSPGAGDQLDGQDEAIASAGDLAVSGELNATVSELLDDSIIRELGSPEDQVAPISHVPVQDEAVVAELATASVYAVQEYPEPESSQSETFDAPDASMSQVPSARGSKAQKRGQRGSRLLQKVLSGLSGKTSPRKHTSAAQPDDLQSDARHTATEGPVIELPLQPDSLPSAKPQPGPGVILDSYAAEAPLPQQLGGGAADKPAAAGPAGVRGSIESMDSLQMEDLLADTPFKGQAPGQAFALPQSFLAPGTFQAELAKSLLDTGNSDAQHSSRKTSPSLNTSRRTQHPVAAVSPFLALSDDNPAAEIIGHPEQRLTMDELPDVPRAAVLGGSGVGQTVPASVRRPVAEGSEDPSRVQQTQAFVHSQTMQPEALAAWFPHAKRISDTSEAPPHCSSAAASTQVGGSSGKMSGWLAPMARLGRATSFLRGGSDRTEAAIAAPRSQILQGANVQRSILEQNDMSPLTSGDVQPSKEQHILQQDGLPTQLSNWTGPLIRARHAAPVAPPLPPGSVTMQQEYAAGCAALLDGMSSFDSSPEQSRTSLLNASPLQPKAKLRDAIGAAPLLPILQAMPMGPSPHSPEKRAIGQASPGVQLMSPGYDLSAKSVATQLQPALQLPMAGSSDLPTLSVGQQPQHLSQQLPTSMKSSAPGQATSEGGQPLDNGTALTIADSPALSVGFAAHSAPHQQGPHQMSSVNRNVETAAGHAKASRVSGDGSATLRPPSRAPELGSAPLKSSSRASGSGTAALRPPSRSSSTGSRGPAPRVFHAPTGSTLDGFSPLSSSMNFSQGFSQDLPEVTSDTEASQLHLDQGLPPQANAGSEAQQPRMDMAEVRSGRYEMSTGYPSVGMAKPGHHRRGSSISNYSPLQMSIMQLPPPKDQSASQKFSATHGNTLAPTSDPGLSEESGAVALVGDNHSASQKQVKAVHQRQKQSSGQEPALDHPTAQQESYVQQHSASARRAESYHKPQLSFTYSPLMAQAPNESLSFNPGSLAPVPEASETNPRQILERHQRSAATAATAGSGAADAVNSRPIASHHATHSSIYAPLGKARHSRTPSWTHAPLTQISEAALKGNSDPPRSSSHPADAATHQEDHTLGHDRLANPLAPLQAPAKGASVADQHGTMPSQTVPISASLAVPVQSSDQHQPTPQSMIRHSHAPSSVYGPLGKAVRSSRILAEDSPRRHFDAAILGSLEDPFPRRQAPAVCDPNAASAGPNQPDQQPQPLHGQGNISQTRGPLQVASHASNDIGQSDSQSRAAGQLPGYVRDHTFQGEAPNVMAKKQPRIAGQGQLTAGGADQAGHGSAGDSRMLPNAQQVGSERWWAGSVMSDAMLSPLAQGFGAASARGHTPTAQTQPAPLEPFHAAPGAVISSSTAAANPIPADSTMSAAPPVLFLGPSHTPPQAGPLSSGPLSTNALLPLEASLKQLPDRPLPQATSHAARSFANEQGMLMHDTQEWQQGAQEQAGQHVFGAGQLRSSRPTNADVFTKASSELHQHTARPGQGITDPQSQAGAVTSAVGFSQNAVAQAAMTSPAAIGLPVVRPGPIGSPVALPGSAHPGSWGMHDSAPAQLPAASHVEYPETNGFSHAGATAQHDNAGLRGSGDVMPAAQPNQKLTLLQPVGLGDMQERPATYYGQENAGRMSNVAMAGRATPTQKPHHCSAGVSASATSFASAASFASAQSGLEETWDDQEADSSYAPGPSLHEHASAAGPPDSLGQQEEAGSPHAHFQLANAAMDASKPVSQDQEANGLNAAGVTGHQNFSAMASLASSRIVREGTVGQLASSALEMPPLPAPSVSNITTGAQPQLGSMKAAVADGTQQRGDRGPAQKLVPCKTQQAAHPPQLPFAASDTPQVYPSPEAHLPSALTAEQHLGDQPMWATSEASAGAAVLPDHMESKVPVTGRDDIEGHESPDRPSQPQPQAHWSPFPQPSSFRTPLDALPHHSFGNPFNDPGLASERGTIKSTYTSDTMRTNMTVDTLPSIARGNPKRRPKLESHLADLRYLAAHQRNDTKTMCLAEHQEPALNRTEHGNGSEGSNRGHEAGPHAGMLVSPARRQPSESHRYGLDVSIDAVPWEATGHHARSQRGSGVPSPQSEAESLEGGHRHSMNSEDSDISIPGLQQSHSPRAAHESLGPGSPDEESGGSSSLPWPGEDMGALGTESQDPGRWLLKGHIGPAEQEAGLMELGPSKARSSPLQDGVTLLPTAMYAAEAPTPSFDPFDGPQRMLPSGAPQA</sequence>
<feature type="region of interest" description="Disordered" evidence="1">
    <location>
        <begin position="243"/>
        <end position="263"/>
    </location>
</feature>
<feature type="region of interest" description="Disordered" evidence="1">
    <location>
        <begin position="2076"/>
        <end position="2098"/>
    </location>
</feature>
<feature type="compositionally biased region" description="Polar residues" evidence="1">
    <location>
        <begin position="2219"/>
        <end position="2262"/>
    </location>
</feature>
<feature type="compositionally biased region" description="Polar residues" evidence="1">
    <location>
        <begin position="1949"/>
        <end position="1961"/>
    </location>
</feature>
<reference evidence="2 3" key="1">
    <citation type="journal article" date="2024" name="Nat. Commun.">
        <title>Phylogenomics reveals the evolutionary origins of lichenization in chlorophyte algae.</title>
        <authorList>
            <person name="Puginier C."/>
            <person name="Libourel C."/>
            <person name="Otte J."/>
            <person name="Skaloud P."/>
            <person name="Haon M."/>
            <person name="Grisel S."/>
            <person name="Petersen M."/>
            <person name="Berrin J.G."/>
            <person name="Delaux P.M."/>
            <person name="Dal Grande F."/>
            <person name="Keller J."/>
        </authorList>
    </citation>
    <scope>NUCLEOTIDE SEQUENCE [LARGE SCALE GENOMIC DNA]</scope>
    <source>
        <strain evidence="2 3">SAG 2145</strain>
    </source>
</reference>